<evidence type="ECO:0000313" key="2">
    <source>
        <dbReference type="Proteomes" id="UP000807469"/>
    </source>
</evidence>
<name>A0A9P5YJ19_9AGAR</name>
<reference evidence="1" key="1">
    <citation type="submission" date="2020-11" db="EMBL/GenBank/DDBJ databases">
        <authorList>
            <consortium name="DOE Joint Genome Institute"/>
            <person name="Ahrendt S."/>
            <person name="Riley R."/>
            <person name="Andreopoulos W."/>
            <person name="Labutti K."/>
            <person name="Pangilinan J."/>
            <person name="Ruiz-Duenas F.J."/>
            <person name="Barrasa J.M."/>
            <person name="Sanchez-Garcia M."/>
            <person name="Camarero S."/>
            <person name="Miyauchi S."/>
            <person name="Serrano A."/>
            <person name="Linde D."/>
            <person name="Babiker R."/>
            <person name="Drula E."/>
            <person name="Ayuso-Fernandez I."/>
            <person name="Pacheco R."/>
            <person name="Padilla G."/>
            <person name="Ferreira P."/>
            <person name="Barriuso J."/>
            <person name="Kellner H."/>
            <person name="Castanera R."/>
            <person name="Alfaro M."/>
            <person name="Ramirez L."/>
            <person name="Pisabarro A.G."/>
            <person name="Kuo A."/>
            <person name="Tritt A."/>
            <person name="Lipzen A."/>
            <person name="He G."/>
            <person name="Yan M."/>
            <person name="Ng V."/>
            <person name="Cullen D."/>
            <person name="Martin F."/>
            <person name="Rosso M.-N."/>
            <person name="Henrissat B."/>
            <person name="Hibbett D."/>
            <person name="Martinez A.T."/>
            <person name="Grigoriev I.V."/>
        </authorList>
    </citation>
    <scope>NUCLEOTIDE SEQUENCE</scope>
    <source>
        <strain evidence="1">CIRM-BRFM 674</strain>
    </source>
</reference>
<comment type="caution">
    <text evidence="1">The sequence shown here is derived from an EMBL/GenBank/DDBJ whole genome shotgun (WGS) entry which is preliminary data.</text>
</comment>
<protein>
    <submittedName>
        <fullName evidence="1">Uncharacterized protein</fullName>
    </submittedName>
</protein>
<dbReference type="Proteomes" id="UP000807469">
    <property type="component" value="Unassembled WGS sequence"/>
</dbReference>
<dbReference type="EMBL" id="MU156164">
    <property type="protein sequence ID" value="KAF9470209.1"/>
    <property type="molecule type" value="Genomic_DNA"/>
</dbReference>
<accession>A0A9P5YJ19</accession>
<gene>
    <name evidence="1" type="ORF">BDN70DRAFT_42597</name>
</gene>
<keyword evidence="2" id="KW-1185">Reference proteome</keyword>
<sequence>MTLSVISAFSKKFHFGQTCSSSHNNPTTSYSCTEDYIDNVPNTLQCMLQLRERRRGRWCNSSTSPRPTTLGHHLRHPRSLVVAFTASLRPHRLVLFPIASLSFLLSRRLRCGSNLIVTGATEKGKGERGRVNGDGQARLDGSLARLFPFTHPLSPAFACPSLLSLHRLLSRRSLVLVHASAPIHPPKHAQVDLHSSTISSHTLAARRSSIHCPPPTC</sequence>
<organism evidence="1 2">
    <name type="scientific">Pholiota conissans</name>
    <dbReference type="NCBI Taxonomy" id="109636"/>
    <lineage>
        <taxon>Eukaryota</taxon>
        <taxon>Fungi</taxon>
        <taxon>Dikarya</taxon>
        <taxon>Basidiomycota</taxon>
        <taxon>Agaricomycotina</taxon>
        <taxon>Agaricomycetes</taxon>
        <taxon>Agaricomycetidae</taxon>
        <taxon>Agaricales</taxon>
        <taxon>Agaricineae</taxon>
        <taxon>Strophariaceae</taxon>
        <taxon>Pholiota</taxon>
    </lineage>
</organism>
<proteinExistence type="predicted"/>
<dbReference type="AlphaFoldDB" id="A0A9P5YJ19"/>
<evidence type="ECO:0000313" key="1">
    <source>
        <dbReference type="EMBL" id="KAF9470209.1"/>
    </source>
</evidence>